<evidence type="ECO:0000313" key="6">
    <source>
        <dbReference type="Proteomes" id="UP000548978"/>
    </source>
</evidence>
<dbReference type="GO" id="GO:0005829">
    <property type="term" value="C:cytosol"/>
    <property type="evidence" value="ECO:0007669"/>
    <property type="project" value="TreeGrafter"/>
</dbReference>
<reference evidence="5 6" key="1">
    <citation type="submission" date="2020-08" db="EMBL/GenBank/DDBJ databases">
        <title>Genomic Encyclopedia of Type Strains, Phase IV (KMG-IV): sequencing the most valuable type-strain genomes for metagenomic binning, comparative biology and taxonomic classification.</title>
        <authorList>
            <person name="Goeker M."/>
        </authorList>
    </citation>
    <scope>NUCLEOTIDE SEQUENCE [LARGE SCALE GENOMIC DNA]</scope>
    <source>
        <strain evidence="5 6">DSM 24448</strain>
    </source>
</reference>
<dbReference type="NCBIfam" id="NF003843">
    <property type="entry name" value="PRK05422.1"/>
    <property type="match status" value="1"/>
</dbReference>
<evidence type="ECO:0000313" key="5">
    <source>
        <dbReference type="EMBL" id="MBB5660867.1"/>
    </source>
</evidence>
<dbReference type="CDD" id="cd09294">
    <property type="entry name" value="SmpB"/>
    <property type="match status" value="1"/>
</dbReference>
<dbReference type="OrthoDB" id="9805462at2"/>
<dbReference type="RefSeq" id="WP_123286987.1">
    <property type="nucleotide sequence ID" value="NZ_JACIJB010000006.1"/>
</dbReference>
<protein>
    <recommendedName>
        <fullName evidence="3">SsrA-binding protein</fullName>
    </recommendedName>
    <alternativeName>
        <fullName evidence="3">Small protein B</fullName>
    </alternativeName>
</protein>
<proteinExistence type="inferred from homology"/>
<dbReference type="SUPFAM" id="SSF74982">
    <property type="entry name" value="Small protein B (SmpB)"/>
    <property type="match status" value="1"/>
</dbReference>
<sequence>MAQAPAQRRPQSDKKKYEPKIIAENRRARFDYFLDAPVEAGIILVGTEIKALRAGRANIAESYAAIEGREIVLINADIPPYAQANRFNHEPRRPRKLLLHRRQIDRMIGAVQKDGQTLIPLKLYLNESGKAKVELALAKGKKLHDKRETSAKRDWQRDKARLLRDKG</sequence>
<dbReference type="InterPro" id="IPR020081">
    <property type="entry name" value="SsrA-bd_prot_CS"/>
</dbReference>
<dbReference type="InterPro" id="IPR000037">
    <property type="entry name" value="SsrA-bd_prot"/>
</dbReference>
<dbReference type="GO" id="GO:0003723">
    <property type="term" value="F:RNA binding"/>
    <property type="evidence" value="ECO:0007669"/>
    <property type="project" value="UniProtKB-UniRule"/>
</dbReference>
<evidence type="ECO:0000256" key="3">
    <source>
        <dbReference type="HAMAP-Rule" id="MF_00023"/>
    </source>
</evidence>
<dbReference type="PANTHER" id="PTHR30308:SF2">
    <property type="entry name" value="SSRA-BINDING PROTEIN"/>
    <property type="match status" value="1"/>
</dbReference>
<dbReference type="NCBIfam" id="TIGR00086">
    <property type="entry name" value="smpB"/>
    <property type="match status" value="1"/>
</dbReference>
<dbReference type="Gene3D" id="2.40.280.10">
    <property type="match status" value="1"/>
</dbReference>
<comment type="caution">
    <text evidence="5">The sequence shown here is derived from an EMBL/GenBank/DDBJ whole genome shotgun (WGS) entry which is preliminary data.</text>
</comment>
<dbReference type="Proteomes" id="UP000548978">
    <property type="component" value="Unassembled WGS sequence"/>
</dbReference>
<dbReference type="PANTHER" id="PTHR30308">
    <property type="entry name" value="TMRNA-BINDING COMPONENT OF TRANS-TRANSLATION TAGGING COMPLEX"/>
    <property type="match status" value="1"/>
</dbReference>
<dbReference type="PROSITE" id="PS01317">
    <property type="entry name" value="SSRP"/>
    <property type="match status" value="1"/>
</dbReference>
<accession>A0A7W9A3N6</accession>
<organism evidence="5 6">
    <name type="scientific">Brevundimonas halotolerans</name>
    <dbReference type="NCBI Taxonomy" id="69670"/>
    <lineage>
        <taxon>Bacteria</taxon>
        <taxon>Pseudomonadati</taxon>
        <taxon>Pseudomonadota</taxon>
        <taxon>Alphaproteobacteria</taxon>
        <taxon>Caulobacterales</taxon>
        <taxon>Caulobacteraceae</taxon>
        <taxon>Brevundimonas</taxon>
    </lineage>
</organism>
<keyword evidence="2 3" id="KW-0694">RNA-binding</keyword>
<comment type="subcellular location">
    <subcellularLocation>
        <location evidence="3">Cytoplasm</location>
    </subcellularLocation>
    <text evidence="3">The tmRNA-SmpB complex associates with stalled 70S ribosomes.</text>
</comment>
<evidence type="ECO:0000256" key="2">
    <source>
        <dbReference type="ARBA" id="ARBA00022884"/>
    </source>
</evidence>
<dbReference type="HAMAP" id="MF_00023">
    <property type="entry name" value="SmpB"/>
    <property type="match status" value="1"/>
</dbReference>
<dbReference type="Pfam" id="PF01668">
    <property type="entry name" value="SmpB"/>
    <property type="match status" value="1"/>
</dbReference>
<keyword evidence="6" id="KW-1185">Reference proteome</keyword>
<feature type="region of interest" description="Disordered" evidence="4">
    <location>
        <begin position="146"/>
        <end position="167"/>
    </location>
</feature>
<evidence type="ECO:0000256" key="1">
    <source>
        <dbReference type="ARBA" id="ARBA00022490"/>
    </source>
</evidence>
<dbReference type="GO" id="GO:0070929">
    <property type="term" value="P:trans-translation"/>
    <property type="evidence" value="ECO:0007669"/>
    <property type="project" value="UniProtKB-UniRule"/>
</dbReference>
<name>A0A7W9A3N6_9CAUL</name>
<dbReference type="AlphaFoldDB" id="A0A7W9A3N6"/>
<keyword evidence="1 3" id="KW-0963">Cytoplasm</keyword>
<comment type="function">
    <text evidence="3">Required for rescue of stalled ribosomes mediated by trans-translation. Binds to transfer-messenger RNA (tmRNA), required for stable association of tmRNA with ribosomes. tmRNA and SmpB together mimic tRNA shape, replacing the anticodon stem-loop with SmpB. tmRNA is encoded by the ssrA gene; the 2 termini fold to resemble tRNA(Ala) and it encodes a 'tag peptide', a short internal open reading frame. During trans-translation Ala-aminoacylated tmRNA acts like a tRNA, entering the A-site of stalled ribosomes, displacing the stalled mRNA. The ribosome then switches to translate the ORF on the tmRNA; the nascent peptide is terminated with the 'tag peptide' encoded by the tmRNA and targeted for degradation. The ribosome is freed to recommence translation, which seems to be the essential function of trans-translation.</text>
</comment>
<comment type="similarity">
    <text evidence="3">Belongs to the SmpB family.</text>
</comment>
<dbReference type="EMBL" id="JACIJB010000006">
    <property type="protein sequence ID" value="MBB5660867.1"/>
    <property type="molecule type" value="Genomic_DNA"/>
</dbReference>
<dbReference type="GO" id="GO:0070930">
    <property type="term" value="P:trans-translation-dependent protein tagging"/>
    <property type="evidence" value="ECO:0007669"/>
    <property type="project" value="TreeGrafter"/>
</dbReference>
<gene>
    <name evidence="3" type="primary">smpB</name>
    <name evidence="5" type="ORF">FHS65_001620</name>
</gene>
<evidence type="ECO:0000256" key="4">
    <source>
        <dbReference type="SAM" id="MobiDB-lite"/>
    </source>
</evidence>
<dbReference type="InterPro" id="IPR023620">
    <property type="entry name" value="SmpB"/>
</dbReference>